<feature type="domain" description="Cytochrome c assembly protein" evidence="2">
    <location>
        <begin position="69"/>
        <end position="274"/>
    </location>
</feature>
<feature type="transmembrane region" description="Helical" evidence="1">
    <location>
        <begin position="131"/>
        <end position="161"/>
    </location>
</feature>
<evidence type="ECO:0000256" key="1">
    <source>
        <dbReference type="SAM" id="Phobius"/>
    </source>
</evidence>
<gene>
    <name evidence="3" type="ORF">MNBD_PLANCTO02-1549</name>
</gene>
<feature type="transmembrane region" description="Helical" evidence="1">
    <location>
        <begin position="6"/>
        <end position="25"/>
    </location>
</feature>
<dbReference type="Pfam" id="PF01578">
    <property type="entry name" value="Cytochrom_C_asm"/>
    <property type="match status" value="1"/>
</dbReference>
<reference evidence="3" key="1">
    <citation type="submission" date="2018-06" db="EMBL/GenBank/DDBJ databases">
        <authorList>
            <person name="Zhirakovskaya E."/>
        </authorList>
    </citation>
    <scope>NUCLEOTIDE SEQUENCE</scope>
</reference>
<dbReference type="AlphaFoldDB" id="A0A3B1D8W7"/>
<organism evidence="3">
    <name type="scientific">hydrothermal vent metagenome</name>
    <dbReference type="NCBI Taxonomy" id="652676"/>
    <lineage>
        <taxon>unclassified sequences</taxon>
        <taxon>metagenomes</taxon>
        <taxon>ecological metagenomes</taxon>
    </lineage>
</organism>
<name>A0A3B1D8W7_9ZZZZ</name>
<dbReference type="InterPro" id="IPR002541">
    <property type="entry name" value="Cyt_c_assembly"/>
</dbReference>
<feature type="transmembrane region" description="Helical" evidence="1">
    <location>
        <begin position="32"/>
        <end position="49"/>
    </location>
</feature>
<accession>A0A3B1D8W7</accession>
<evidence type="ECO:0000313" key="3">
    <source>
        <dbReference type="EMBL" id="VAX38669.1"/>
    </source>
</evidence>
<dbReference type="EMBL" id="UOGL01000241">
    <property type="protein sequence ID" value="VAX38669.1"/>
    <property type="molecule type" value="Genomic_DNA"/>
</dbReference>
<feature type="transmembrane region" description="Helical" evidence="1">
    <location>
        <begin position="92"/>
        <end position="111"/>
    </location>
</feature>
<feature type="transmembrane region" description="Helical" evidence="1">
    <location>
        <begin position="257"/>
        <end position="277"/>
    </location>
</feature>
<evidence type="ECO:0000259" key="2">
    <source>
        <dbReference type="Pfam" id="PF01578"/>
    </source>
</evidence>
<keyword evidence="1" id="KW-0472">Membrane</keyword>
<feature type="transmembrane region" description="Helical" evidence="1">
    <location>
        <begin position="225"/>
        <end position="245"/>
    </location>
</feature>
<feature type="transmembrane region" description="Helical" evidence="1">
    <location>
        <begin position="190"/>
        <end position="213"/>
    </location>
</feature>
<keyword evidence="1" id="KW-1133">Transmembrane helix</keyword>
<dbReference type="GO" id="GO:0020037">
    <property type="term" value="F:heme binding"/>
    <property type="evidence" value="ECO:0007669"/>
    <property type="project" value="InterPro"/>
</dbReference>
<keyword evidence="1" id="KW-0812">Transmembrane</keyword>
<protein>
    <recommendedName>
        <fullName evidence="2">Cytochrome c assembly protein domain-containing protein</fullName>
    </recommendedName>
</protein>
<sequence>MNNVTVFCFLASYFVAFVLEMSRLLRRTKMSRAVILLFTAAGLVAHTTYLLSQSHEAGLPPLLSSTKDWLLVLTWIAMVAYLLLALFHGDLAIGQFVLPIVLVLVGVSYFVSESTNSIVQSNLSEARAKAIRPWAMLHASFLLFAMVGVVSGFVLSIMYLVQHRRLKKQEQIMNNLKLPSLATLQRWNRWAVMASVLLLTLGMAFGVVLGLYSDKGTTLISFKDPVVIVSAIVWLVTMVFFIWFIRTNRGEGKSVAWQTLWAFGFLLVTLIALQVITGKGSFSLETWHTGFSTKPNVVSHIFMREEYRA</sequence>
<dbReference type="GO" id="GO:0017004">
    <property type="term" value="P:cytochrome complex assembly"/>
    <property type="evidence" value="ECO:0007669"/>
    <property type="project" value="InterPro"/>
</dbReference>
<proteinExistence type="predicted"/>
<feature type="transmembrane region" description="Helical" evidence="1">
    <location>
        <begin position="69"/>
        <end position="87"/>
    </location>
</feature>